<dbReference type="Proteomes" id="UP000284243">
    <property type="component" value="Unassembled WGS sequence"/>
</dbReference>
<evidence type="ECO:0000313" key="4">
    <source>
        <dbReference type="Proteomes" id="UP000284434"/>
    </source>
</evidence>
<gene>
    <name evidence="1" type="ORF">DWW57_02235</name>
    <name evidence="2" type="ORF">DXA53_17345</name>
</gene>
<reference evidence="3 4" key="1">
    <citation type="submission" date="2018-08" db="EMBL/GenBank/DDBJ databases">
        <title>A genome reference for cultivated species of the human gut microbiota.</title>
        <authorList>
            <person name="Zou Y."/>
            <person name="Xue W."/>
            <person name="Luo G."/>
        </authorList>
    </citation>
    <scope>NUCLEOTIDE SEQUENCE [LARGE SCALE GENOMIC DNA]</scope>
    <source>
        <strain evidence="1 3">AF16-14</strain>
        <strain evidence="2 4">OF03-11</strain>
    </source>
</reference>
<sequence length="68" mass="8039">MILFFSIVIRADRLFSESKIKEIEDGMKRRDCFLLTILLLTTVNLKISTLCNIGQFYYLCDFDRRALL</sequence>
<protein>
    <submittedName>
        <fullName evidence="1">Uncharacterized protein</fullName>
    </submittedName>
</protein>
<dbReference type="EMBL" id="QRYC01000002">
    <property type="protein sequence ID" value="RGU58552.1"/>
    <property type="molecule type" value="Genomic_DNA"/>
</dbReference>
<dbReference type="Proteomes" id="UP000284434">
    <property type="component" value="Unassembled WGS sequence"/>
</dbReference>
<dbReference type="AlphaFoldDB" id="A0A412TXN7"/>
<evidence type="ECO:0000313" key="2">
    <source>
        <dbReference type="EMBL" id="RGY03915.1"/>
    </source>
</evidence>
<comment type="caution">
    <text evidence="1">The sequence shown here is derived from an EMBL/GenBank/DDBJ whole genome shotgun (WGS) entry which is preliminary data.</text>
</comment>
<name>A0A412TXN7_9BACT</name>
<accession>A0A412TXN7</accession>
<proteinExistence type="predicted"/>
<dbReference type="EMBL" id="QSCO01000030">
    <property type="protein sequence ID" value="RGY03915.1"/>
    <property type="molecule type" value="Genomic_DNA"/>
</dbReference>
<organism evidence="1 3">
    <name type="scientific">Odoribacter splanchnicus</name>
    <dbReference type="NCBI Taxonomy" id="28118"/>
    <lineage>
        <taxon>Bacteria</taxon>
        <taxon>Pseudomonadati</taxon>
        <taxon>Bacteroidota</taxon>
        <taxon>Bacteroidia</taxon>
        <taxon>Bacteroidales</taxon>
        <taxon>Odoribacteraceae</taxon>
        <taxon>Odoribacter</taxon>
    </lineage>
</organism>
<evidence type="ECO:0000313" key="1">
    <source>
        <dbReference type="EMBL" id="RGU58552.1"/>
    </source>
</evidence>
<evidence type="ECO:0000313" key="3">
    <source>
        <dbReference type="Proteomes" id="UP000284243"/>
    </source>
</evidence>